<feature type="binding site" evidence="5">
    <location>
        <position position="28"/>
    </location>
    <ligand>
        <name>ATP</name>
        <dbReference type="ChEBI" id="CHEBI:30616"/>
    </ligand>
</feature>
<evidence type="ECO:0000313" key="7">
    <source>
        <dbReference type="EMBL" id="CEM13956.1"/>
    </source>
</evidence>
<dbReference type="AlphaFoldDB" id="A0A0G4FK69"/>
<proteinExistence type="inferred from homology"/>
<keyword evidence="3 5" id="KW-0067">ATP-binding</keyword>
<keyword evidence="2 5" id="KW-0547">Nucleotide-binding</keyword>
<feature type="binding site" evidence="5">
    <location>
        <position position="32"/>
    </location>
    <ligand>
        <name>ATP</name>
        <dbReference type="ChEBI" id="CHEBI:30616"/>
    </ligand>
</feature>
<feature type="binding site" evidence="5">
    <location>
        <position position="334"/>
    </location>
    <ligand>
        <name>ATP</name>
        <dbReference type="ChEBI" id="CHEBI:30616"/>
    </ligand>
</feature>
<evidence type="ECO:0000256" key="5">
    <source>
        <dbReference type="PIRSR" id="PIRSR002583-1"/>
    </source>
</evidence>
<dbReference type="InterPro" id="IPR020575">
    <property type="entry name" value="Hsp90_N"/>
</dbReference>
<dbReference type="STRING" id="1169540.A0A0G4FK69"/>
<feature type="binding site" evidence="5">
    <location>
        <position position="81"/>
    </location>
    <ligand>
        <name>ATP</name>
        <dbReference type="ChEBI" id="CHEBI:30616"/>
    </ligand>
</feature>
<dbReference type="PANTHER" id="PTHR11528">
    <property type="entry name" value="HEAT SHOCK PROTEIN 90 FAMILY MEMBER"/>
    <property type="match status" value="1"/>
</dbReference>
<dbReference type="PRINTS" id="PR00775">
    <property type="entry name" value="HEATSHOCK90"/>
</dbReference>
<dbReference type="FunFam" id="3.30.230.80:FF:000004">
    <property type="entry name" value="Heat shock protein 75 kDa"/>
    <property type="match status" value="1"/>
</dbReference>
<feature type="binding site" evidence="5">
    <location>
        <position position="95"/>
    </location>
    <ligand>
        <name>ATP</name>
        <dbReference type="ChEBI" id="CHEBI:30616"/>
    </ligand>
</feature>
<dbReference type="InterPro" id="IPR020568">
    <property type="entry name" value="Ribosomal_Su5_D2-typ_SF"/>
</dbReference>
<name>A0A0G4FK69_VITBC</name>
<dbReference type="Pfam" id="PF00183">
    <property type="entry name" value="HSP90"/>
    <property type="match status" value="1"/>
</dbReference>
<dbReference type="SUPFAM" id="SSF54211">
    <property type="entry name" value="Ribosomal protein S5 domain 2-like"/>
    <property type="match status" value="1"/>
</dbReference>
<dbReference type="EMBL" id="CDMY01000450">
    <property type="protein sequence ID" value="CEM13956.1"/>
    <property type="molecule type" value="Genomic_DNA"/>
</dbReference>
<organism evidence="7 8">
    <name type="scientific">Vitrella brassicaformis (strain CCMP3155)</name>
    <dbReference type="NCBI Taxonomy" id="1169540"/>
    <lineage>
        <taxon>Eukaryota</taxon>
        <taxon>Sar</taxon>
        <taxon>Alveolata</taxon>
        <taxon>Colpodellida</taxon>
        <taxon>Vitrellaceae</taxon>
        <taxon>Vitrella</taxon>
    </lineage>
</organism>
<dbReference type="OrthoDB" id="28737at2759"/>
<feature type="compositionally biased region" description="Acidic residues" evidence="6">
    <location>
        <begin position="506"/>
        <end position="516"/>
    </location>
</feature>
<keyword evidence="8" id="KW-1185">Reference proteome</keyword>
<dbReference type="PhylomeDB" id="A0A0G4FK69"/>
<evidence type="ECO:0000256" key="4">
    <source>
        <dbReference type="ARBA" id="ARBA00023186"/>
    </source>
</evidence>
<sequence length="723" mass="80982">MEFRAETQKLLHIVTHSLYTDKEVFIRELISNASDALEKLRFLQVSGQAPSVPEEEGALRIVISADPAAKTFTIEDSGVGMTREDCIDNLGTIAKSGSRKFIEEANKAASGGESERAQALIGQFGVGFYSSFIVSDKVEVFTRHFDADKGASAWHWTSDGLGSFNIRECPLDEAPARGSRIVCHLKPDCLEFANPQNCKTKAEHFSSFISFPLYLKEGTDETRLNPQEALWLKSSVSEEEHKEFLRFLGNTTYGEPLYTLRFNTDAPLSIKSLFYIPEDAPVRIFQKQTDREVSVALHSRRVLVQKSASRVIPRWLGFIRGVIDCEDLPLNISRENMQDTRLMEKLSYAVVRRILKFFDEESQRDGKKFLQFYHKFSSYLKEGLLEDMGQQETSTGGTGGAHKNQLVKLLRYECSQKPPKEYISLEEYVKSMKAKQENIYYMCATNRQTALASPYMEQFLQKDRNVLLMYDEIDEFVAMNLQNYDGKKLVAVDSPEDDFEPLLEEEQEAEADEETKAEDKKDVERPALSSEQQSQLEGYIKGVLGNRVTAIKFSSRLTKSPAVVTGFLSSTMRKMMKSMMKGSEEGPSNLANLPVTLELNPGHELTTSLYHLQTSQPDIAQMLTEQLYDNACIAAGILDEPKTMLDRLNNLLQVTASYAYYSSSSPGVNQPPPTDAPEDRAATSDPPPPSEETPSSSSGRAASSESFDTMQEEPTGKTAEAKA</sequence>
<dbReference type="Proteomes" id="UP000041254">
    <property type="component" value="Unassembled WGS sequence"/>
</dbReference>
<dbReference type="CDD" id="cd16927">
    <property type="entry name" value="HATPase_Hsp90-like"/>
    <property type="match status" value="1"/>
</dbReference>
<comment type="similarity">
    <text evidence="1">Belongs to the heat shock protein 90 family.</text>
</comment>
<feature type="binding site" evidence="5">
    <location>
        <position position="89"/>
    </location>
    <ligand>
        <name>ATP</name>
        <dbReference type="ChEBI" id="CHEBI:30616"/>
    </ligand>
</feature>
<dbReference type="GO" id="GO:0051082">
    <property type="term" value="F:unfolded protein binding"/>
    <property type="evidence" value="ECO:0007669"/>
    <property type="project" value="InterPro"/>
</dbReference>
<feature type="binding site" evidence="5">
    <location>
        <begin position="96"/>
        <end position="97"/>
    </location>
    <ligand>
        <name>ATP</name>
        <dbReference type="ChEBI" id="CHEBI:30616"/>
    </ligand>
</feature>
<dbReference type="InterPro" id="IPR037196">
    <property type="entry name" value="HSP90_C"/>
</dbReference>
<dbReference type="PIRSF" id="PIRSF002583">
    <property type="entry name" value="Hsp90"/>
    <property type="match status" value="1"/>
</dbReference>
<feature type="binding site" evidence="5">
    <location>
        <position position="76"/>
    </location>
    <ligand>
        <name>ATP</name>
        <dbReference type="ChEBI" id="CHEBI:30616"/>
    </ligand>
</feature>
<keyword evidence="4" id="KW-0143">Chaperone</keyword>
<dbReference type="GO" id="GO:0140662">
    <property type="term" value="F:ATP-dependent protein folding chaperone"/>
    <property type="evidence" value="ECO:0007669"/>
    <property type="project" value="InterPro"/>
</dbReference>
<feature type="binding site" evidence="5">
    <location>
        <begin position="123"/>
        <end position="128"/>
    </location>
    <ligand>
        <name>ATP</name>
        <dbReference type="ChEBI" id="CHEBI:30616"/>
    </ligand>
</feature>
<reference evidence="7 8" key="1">
    <citation type="submission" date="2014-11" db="EMBL/GenBank/DDBJ databases">
        <authorList>
            <person name="Zhu J."/>
            <person name="Qi W."/>
            <person name="Song R."/>
        </authorList>
    </citation>
    <scope>NUCLEOTIDE SEQUENCE [LARGE SCALE GENOMIC DNA]</scope>
</reference>
<feature type="region of interest" description="Disordered" evidence="6">
    <location>
        <begin position="662"/>
        <end position="723"/>
    </location>
</feature>
<dbReference type="GO" id="GO:0016887">
    <property type="term" value="F:ATP hydrolysis activity"/>
    <property type="evidence" value="ECO:0007669"/>
    <property type="project" value="InterPro"/>
</dbReference>
<feature type="region of interest" description="Disordered" evidence="6">
    <location>
        <begin position="506"/>
        <end position="532"/>
    </location>
</feature>
<dbReference type="OMA" id="DHTQQNE"/>
<dbReference type="InterPro" id="IPR036890">
    <property type="entry name" value="HATPase_C_sf"/>
</dbReference>
<accession>A0A0G4FK69</accession>
<evidence type="ECO:0000256" key="6">
    <source>
        <dbReference type="SAM" id="MobiDB-lite"/>
    </source>
</evidence>
<evidence type="ECO:0000256" key="2">
    <source>
        <dbReference type="ARBA" id="ARBA00022741"/>
    </source>
</evidence>
<dbReference type="InParanoid" id="A0A0G4FK69"/>
<evidence type="ECO:0000313" key="8">
    <source>
        <dbReference type="Proteomes" id="UP000041254"/>
    </source>
</evidence>
<dbReference type="Pfam" id="PF13589">
    <property type="entry name" value="HATPase_c_3"/>
    <property type="match status" value="1"/>
</dbReference>
<dbReference type="NCBIfam" id="NF003555">
    <property type="entry name" value="PRK05218.1"/>
    <property type="match status" value="1"/>
</dbReference>
<dbReference type="InterPro" id="IPR001404">
    <property type="entry name" value="Hsp90_fam"/>
</dbReference>
<feature type="compositionally biased region" description="Low complexity" evidence="6">
    <location>
        <begin position="692"/>
        <end position="706"/>
    </location>
</feature>
<dbReference type="GO" id="GO:0005524">
    <property type="term" value="F:ATP binding"/>
    <property type="evidence" value="ECO:0007669"/>
    <property type="project" value="UniProtKB-KW"/>
</dbReference>
<dbReference type="Gene3D" id="1.20.120.790">
    <property type="entry name" value="Heat shock protein 90, C-terminal domain"/>
    <property type="match status" value="1"/>
</dbReference>
<dbReference type="FunCoup" id="A0A0G4FK69">
    <property type="interactions" value="247"/>
</dbReference>
<evidence type="ECO:0000256" key="1">
    <source>
        <dbReference type="ARBA" id="ARBA00008239"/>
    </source>
</evidence>
<evidence type="ECO:0000256" key="3">
    <source>
        <dbReference type="ARBA" id="ARBA00022840"/>
    </source>
</evidence>
<dbReference type="Gene3D" id="3.30.230.80">
    <property type="match status" value="1"/>
</dbReference>
<dbReference type="Gene3D" id="3.40.50.11260">
    <property type="match status" value="1"/>
</dbReference>
<dbReference type="SUPFAM" id="SSF55874">
    <property type="entry name" value="ATPase domain of HSP90 chaperone/DNA topoisomerase II/histidine kinase"/>
    <property type="match status" value="1"/>
</dbReference>
<dbReference type="Gene3D" id="3.30.565.10">
    <property type="entry name" value="Histidine kinase-like ATPase, C-terminal domain"/>
    <property type="match status" value="1"/>
</dbReference>
<evidence type="ECO:0008006" key="9">
    <source>
        <dbReference type="Google" id="ProtNLM"/>
    </source>
</evidence>
<protein>
    <recommendedName>
        <fullName evidence="9">Histidine kinase/HSP90-like ATPase domain-containing protein</fullName>
    </recommendedName>
</protein>
<dbReference type="HAMAP" id="MF_00505">
    <property type="entry name" value="HSP90"/>
    <property type="match status" value="1"/>
</dbReference>
<dbReference type="VEuPathDB" id="CryptoDB:Vbra_9248"/>
<gene>
    <name evidence="7" type="ORF">Vbra_9248</name>
</gene>
<dbReference type="FunFam" id="3.40.50.11260:FF:000004">
    <property type="entry name" value="Heat shock protein 75 mitochondrial"/>
    <property type="match status" value="1"/>
</dbReference>
<dbReference type="SUPFAM" id="SSF110942">
    <property type="entry name" value="HSP90 C-terminal domain"/>
    <property type="match status" value="1"/>
</dbReference>